<dbReference type="Proteomes" id="UP000828390">
    <property type="component" value="Unassembled WGS sequence"/>
</dbReference>
<organism evidence="1 2">
    <name type="scientific">Dreissena polymorpha</name>
    <name type="common">Zebra mussel</name>
    <name type="synonym">Mytilus polymorpha</name>
    <dbReference type="NCBI Taxonomy" id="45954"/>
    <lineage>
        <taxon>Eukaryota</taxon>
        <taxon>Metazoa</taxon>
        <taxon>Spiralia</taxon>
        <taxon>Lophotrochozoa</taxon>
        <taxon>Mollusca</taxon>
        <taxon>Bivalvia</taxon>
        <taxon>Autobranchia</taxon>
        <taxon>Heteroconchia</taxon>
        <taxon>Euheterodonta</taxon>
        <taxon>Imparidentia</taxon>
        <taxon>Neoheterodontei</taxon>
        <taxon>Myida</taxon>
        <taxon>Dreissenoidea</taxon>
        <taxon>Dreissenidae</taxon>
        <taxon>Dreissena</taxon>
    </lineage>
</organism>
<name>A0A9D4GG80_DREPO</name>
<evidence type="ECO:0000313" key="1">
    <source>
        <dbReference type="EMBL" id="KAH3816811.1"/>
    </source>
</evidence>
<comment type="caution">
    <text evidence="1">The sequence shown here is derived from an EMBL/GenBank/DDBJ whole genome shotgun (WGS) entry which is preliminary data.</text>
</comment>
<reference evidence="1" key="1">
    <citation type="journal article" date="2019" name="bioRxiv">
        <title>The Genome of the Zebra Mussel, Dreissena polymorpha: A Resource for Invasive Species Research.</title>
        <authorList>
            <person name="McCartney M.A."/>
            <person name="Auch B."/>
            <person name="Kono T."/>
            <person name="Mallez S."/>
            <person name="Zhang Y."/>
            <person name="Obille A."/>
            <person name="Becker A."/>
            <person name="Abrahante J.E."/>
            <person name="Garbe J."/>
            <person name="Badalamenti J.P."/>
            <person name="Herman A."/>
            <person name="Mangelson H."/>
            <person name="Liachko I."/>
            <person name="Sullivan S."/>
            <person name="Sone E.D."/>
            <person name="Koren S."/>
            <person name="Silverstein K.A.T."/>
            <person name="Beckman K.B."/>
            <person name="Gohl D.M."/>
        </authorList>
    </citation>
    <scope>NUCLEOTIDE SEQUENCE</scope>
    <source>
        <strain evidence="1">Duluth1</strain>
        <tissue evidence="1">Whole animal</tissue>
    </source>
</reference>
<gene>
    <name evidence="1" type="ORF">DPMN_118334</name>
</gene>
<reference evidence="1" key="2">
    <citation type="submission" date="2020-11" db="EMBL/GenBank/DDBJ databases">
        <authorList>
            <person name="McCartney M.A."/>
            <person name="Auch B."/>
            <person name="Kono T."/>
            <person name="Mallez S."/>
            <person name="Becker A."/>
            <person name="Gohl D.M."/>
            <person name="Silverstein K.A.T."/>
            <person name="Koren S."/>
            <person name="Bechman K.B."/>
            <person name="Herman A."/>
            <person name="Abrahante J.E."/>
            <person name="Garbe J."/>
        </authorList>
    </citation>
    <scope>NUCLEOTIDE SEQUENCE</scope>
    <source>
        <strain evidence="1">Duluth1</strain>
        <tissue evidence="1">Whole animal</tissue>
    </source>
</reference>
<evidence type="ECO:0000313" key="2">
    <source>
        <dbReference type="Proteomes" id="UP000828390"/>
    </source>
</evidence>
<dbReference type="AlphaFoldDB" id="A0A9D4GG80"/>
<accession>A0A9D4GG80</accession>
<sequence length="53" mass="5761">MKAKSTWSIGFFCMGDQGEMRFLGMLGVFTTRGRLEVVRAAGEVGSMLAESRG</sequence>
<dbReference type="EMBL" id="JAIWYP010000005">
    <property type="protein sequence ID" value="KAH3816811.1"/>
    <property type="molecule type" value="Genomic_DNA"/>
</dbReference>
<proteinExistence type="predicted"/>
<protein>
    <submittedName>
        <fullName evidence="1">Uncharacterized protein</fullName>
    </submittedName>
</protein>
<keyword evidence="2" id="KW-1185">Reference proteome</keyword>